<gene>
    <name evidence="1" type="ORF">C5O19_08095</name>
</gene>
<dbReference type="InterPro" id="IPR015018">
    <property type="entry name" value="DUF1905"/>
</dbReference>
<dbReference type="InterPro" id="IPR037079">
    <property type="entry name" value="AF2212/PG0164-like_sf"/>
</dbReference>
<dbReference type="OrthoDB" id="959664at2"/>
<dbReference type="Pfam" id="PF13376">
    <property type="entry name" value="OmdA"/>
    <property type="match status" value="1"/>
</dbReference>
<keyword evidence="2" id="KW-1185">Reference proteome</keyword>
<dbReference type="RefSeq" id="WP_104711201.1">
    <property type="nucleotide sequence ID" value="NZ_PTRA01000001.1"/>
</dbReference>
<reference evidence="2" key="1">
    <citation type="submission" date="2018-02" db="EMBL/GenBank/DDBJ databases">
        <title>Genome sequencing of Solimonas sp. HR-BB.</title>
        <authorList>
            <person name="Lee Y."/>
            <person name="Jeon C.O."/>
        </authorList>
    </citation>
    <scope>NUCLEOTIDE SEQUENCE [LARGE SCALE GENOMIC DNA]</scope>
    <source>
        <strain evidence="2">HR-U</strain>
    </source>
</reference>
<evidence type="ECO:0000313" key="1">
    <source>
        <dbReference type="EMBL" id="PQA59588.1"/>
    </source>
</evidence>
<evidence type="ECO:0008006" key="3">
    <source>
        <dbReference type="Google" id="ProtNLM"/>
    </source>
</evidence>
<dbReference type="Pfam" id="PF08922">
    <property type="entry name" value="DUF1905"/>
    <property type="match status" value="1"/>
</dbReference>
<dbReference type="Proteomes" id="UP000239590">
    <property type="component" value="Unassembled WGS sequence"/>
</dbReference>
<evidence type="ECO:0000313" key="2">
    <source>
        <dbReference type="Proteomes" id="UP000239590"/>
    </source>
</evidence>
<comment type="caution">
    <text evidence="1">The sequence shown here is derived from an EMBL/GenBank/DDBJ whole genome shotgun (WGS) entry which is preliminary data.</text>
</comment>
<organism evidence="1 2">
    <name type="scientific">Siphonobacter curvatus</name>
    <dbReference type="NCBI Taxonomy" id="2094562"/>
    <lineage>
        <taxon>Bacteria</taxon>
        <taxon>Pseudomonadati</taxon>
        <taxon>Bacteroidota</taxon>
        <taxon>Cytophagia</taxon>
        <taxon>Cytophagales</taxon>
        <taxon>Cytophagaceae</taxon>
        <taxon>Siphonobacter</taxon>
    </lineage>
</organism>
<accession>A0A2S7IPM9</accession>
<protein>
    <recommendedName>
        <fullName evidence="3">DUF1905 domain-containing protein</fullName>
    </recommendedName>
</protein>
<proteinExistence type="predicted"/>
<name>A0A2S7IPM9_9BACT</name>
<dbReference type="SUPFAM" id="SSF141694">
    <property type="entry name" value="AF2212/PG0164-like"/>
    <property type="match status" value="1"/>
</dbReference>
<dbReference type="EMBL" id="PTRA01000001">
    <property type="protein sequence ID" value="PQA59588.1"/>
    <property type="molecule type" value="Genomic_DNA"/>
</dbReference>
<sequence length="167" mass="18966">MAPIDPIEYPTVIRSLDHLAGSYIPVPAAIVQQIGTFKIRLFCTINGTLTWPCGLVAHGQGDAYITINQERLRKLKLKPGSEVHVQLRPDESEFGLEMPEELQEVLRLDDEGQRRFRALIPGKQRFLIRTVLAVKNTQLRVERSLQLITRLKQAPEGKETFAQLSLR</sequence>
<dbReference type="AlphaFoldDB" id="A0A2S7IPM9"/>
<dbReference type="Gene3D" id="2.40.30.100">
    <property type="entry name" value="AF2212/PG0164-like"/>
    <property type="match status" value="1"/>
</dbReference>